<keyword evidence="3" id="KW-1015">Disulfide bond</keyword>
<dbReference type="PRINTS" id="PR00722">
    <property type="entry name" value="CHYMOTRYPSIN"/>
</dbReference>
<evidence type="ECO:0000256" key="1">
    <source>
        <dbReference type="ARBA" id="ARBA00004239"/>
    </source>
</evidence>
<keyword evidence="7" id="KW-0378">Hydrolase</keyword>
<dbReference type="PROSITE" id="PS50240">
    <property type="entry name" value="TRYPSIN_DOM"/>
    <property type="match status" value="1"/>
</dbReference>
<dbReference type="InterPro" id="IPR018114">
    <property type="entry name" value="TRYPSIN_HIS"/>
</dbReference>
<comment type="function">
    <text evidence="5">Fibrinolytic activity; shows preferential cleavage of Arg-Gly bonds in all three fibrinogen chains. Contact with the caterpillars causes severe bleeding, due the anticoagulant effect of the protein.</text>
</comment>
<evidence type="ECO:0000256" key="7">
    <source>
        <dbReference type="RuleBase" id="RU363034"/>
    </source>
</evidence>
<evidence type="ECO:0000256" key="2">
    <source>
        <dbReference type="ARBA" id="ARBA00022656"/>
    </source>
</evidence>
<dbReference type="EMBL" id="JH669164">
    <property type="protein sequence ID" value="KAG6464432.1"/>
    <property type="molecule type" value="Genomic_DNA"/>
</dbReference>
<dbReference type="GO" id="GO:0004252">
    <property type="term" value="F:serine-type endopeptidase activity"/>
    <property type="evidence" value="ECO:0007669"/>
    <property type="project" value="InterPro"/>
</dbReference>
<name>A0A922D1M5_MANSE</name>
<dbReference type="GO" id="GO:0090729">
    <property type="term" value="F:toxin activity"/>
    <property type="evidence" value="ECO:0007669"/>
    <property type="project" value="UniProtKB-KW"/>
</dbReference>
<reference evidence="10" key="2">
    <citation type="submission" date="2020-12" db="EMBL/GenBank/DDBJ databases">
        <authorList>
            <person name="Kanost M."/>
        </authorList>
    </citation>
    <scope>NUCLEOTIDE SEQUENCE</scope>
</reference>
<protein>
    <recommendedName>
        <fullName evidence="9">Peptidase S1 domain-containing protein</fullName>
    </recommendedName>
</protein>
<dbReference type="InterPro" id="IPR009003">
    <property type="entry name" value="Peptidase_S1_PA"/>
</dbReference>
<dbReference type="EMBL" id="JH669164">
    <property type="protein sequence ID" value="KAG6464433.1"/>
    <property type="molecule type" value="Genomic_DNA"/>
</dbReference>
<gene>
    <name evidence="10" type="ORF">O3G_MSEX014503</name>
</gene>
<proteinExistence type="predicted"/>
<keyword evidence="6" id="KW-1205">Fibrinolytic toxin</keyword>
<feature type="chain" id="PRO_5038324667" description="Peptidase S1 domain-containing protein" evidence="8">
    <location>
        <begin position="16"/>
        <end position="288"/>
    </location>
</feature>
<evidence type="ECO:0000256" key="4">
    <source>
        <dbReference type="ARBA" id="ARBA00023240"/>
    </source>
</evidence>
<keyword evidence="4" id="KW-1199">Hemostasis impairing toxin</keyword>
<dbReference type="SMART" id="SM00020">
    <property type="entry name" value="Tryp_SPc"/>
    <property type="match status" value="1"/>
</dbReference>
<dbReference type="Proteomes" id="UP000791440">
    <property type="component" value="Unassembled WGS sequence"/>
</dbReference>
<evidence type="ECO:0000256" key="3">
    <source>
        <dbReference type="ARBA" id="ARBA00023157"/>
    </source>
</evidence>
<dbReference type="SUPFAM" id="SSF50494">
    <property type="entry name" value="Trypsin-like serine proteases"/>
    <property type="match status" value="1"/>
</dbReference>
<feature type="signal peptide" evidence="8">
    <location>
        <begin position="1"/>
        <end position="15"/>
    </location>
</feature>
<dbReference type="GO" id="GO:0006508">
    <property type="term" value="P:proteolysis"/>
    <property type="evidence" value="ECO:0007669"/>
    <property type="project" value="UniProtKB-KW"/>
</dbReference>
<evidence type="ECO:0000259" key="9">
    <source>
        <dbReference type="PROSITE" id="PS50240"/>
    </source>
</evidence>
<dbReference type="PROSITE" id="PS00135">
    <property type="entry name" value="TRYPSIN_SER"/>
    <property type="match status" value="1"/>
</dbReference>
<organism evidence="10 11">
    <name type="scientific">Manduca sexta</name>
    <name type="common">Tobacco hawkmoth</name>
    <name type="synonym">Tobacco hornworm</name>
    <dbReference type="NCBI Taxonomy" id="7130"/>
    <lineage>
        <taxon>Eukaryota</taxon>
        <taxon>Metazoa</taxon>
        <taxon>Ecdysozoa</taxon>
        <taxon>Arthropoda</taxon>
        <taxon>Hexapoda</taxon>
        <taxon>Insecta</taxon>
        <taxon>Pterygota</taxon>
        <taxon>Neoptera</taxon>
        <taxon>Endopterygota</taxon>
        <taxon>Lepidoptera</taxon>
        <taxon>Glossata</taxon>
        <taxon>Ditrysia</taxon>
        <taxon>Bombycoidea</taxon>
        <taxon>Sphingidae</taxon>
        <taxon>Sphinginae</taxon>
        <taxon>Sphingini</taxon>
        <taxon>Manduca</taxon>
    </lineage>
</organism>
<dbReference type="GO" id="GO:0005576">
    <property type="term" value="C:extracellular region"/>
    <property type="evidence" value="ECO:0007669"/>
    <property type="project" value="UniProtKB-SubCell"/>
</dbReference>
<comment type="subcellular location">
    <subcellularLocation>
        <location evidence="1">Secreted</location>
        <location evidence="1">Extracellular space</location>
    </subcellularLocation>
</comment>
<evidence type="ECO:0000313" key="10">
    <source>
        <dbReference type="EMBL" id="KAG6464433.1"/>
    </source>
</evidence>
<dbReference type="PROSITE" id="PS00134">
    <property type="entry name" value="TRYPSIN_HIS"/>
    <property type="match status" value="1"/>
</dbReference>
<dbReference type="PANTHER" id="PTHR24252">
    <property type="entry name" value="ACROSIN-RELATED"/>
    <property type="match status" value="1"/>
</dbReference>
<dbReference type="InterPro" id="IPR033116">
    <property type="entry name" value="TRYPSIN_SER"/>
</dbReference>
<keyword evidence="11" id="KW-1185">Reference proteome</keyword>
<dbReference type="InterPro" id="IPR001314">
    <property type="entry name" value="Peptidase_S1A"/>
</dbReference>
<dbReference type="AlphaFoldDB" id="A0A922D1M5"/>
<dbReference type="CDD" id="cd00190">
    <property type="entry name" value="Tryp_SPc"/>
    <property type="match status" value="1"/>
</dbReference>
<keyword evidence="7" id="KW-0645">Protease</keyword>
<accession>A0A922D1M5</accession>
<keyword evidence="7" id="KW-0720">Serine protease</keyword>
<sequence>MTLLLILTLVSAAFAVPSPFAPINVDYHQTEGIPTAQRIYAAETAQDFDGGRIAGGSFAPLGAHPHLAGLLIALTVGKTSLCGASLVSNTRLVTAAHCWRDRRYQGFELTVVLGSVTVFSGGRRITTRSIVLHGDYNPQNLNNDIAVITVPWVSYTNVIQPVALPTGFLTMLTFEGNWAQLAGFGVTHDDEDLTTAQTLRQVNVMVVNHIDCATVFGWNVLPSTLCTSGRGRVGACGGDSGGPLTLTLSGQRTLIGVTSFHHADGCNIGLPSGYARVTSFVPWIQARL</sequence>
<evidence type="ECO:0000256" key="8">
    <source>
        <dbReference type="SAM" id="SignalP"/>
    </source>
</evidence>
<dbReference type="InterPro" id="IPR001254">
    <property type="entry name" value="Trypsin_dom"/>
</dbReference>
<dbReference type="Gene3D" id="2.40.10.10">
    <property type="entry name" value="Trypsin-like serine proteases"/>
    <property type="match status" value="2"/>
</dbReference>
<comment type="caution">
    <text evidence="10">The sequence shown here is derived from an EMBL/GenBank/DDBJ whole genome shotgun (WGS) entry which is preliminary data.</text>
</comment>
<evidence type="ECO:0000256" key="5">
    <source>
        <dbReference type="ARBA" id="ARBA00055534"/>
    </source>
</evidence>
<keyword evidence="2" id="KW-0800">Toxin</keyword>
<dbReference type="InterPro" id="IPR043504">
    <property type="entry name" value="Peptidase_S1_PA_chymotrypsin"/>
</dbReference>
<dbReference type="Pfam" id="PF00089">
    <property type="entry name" value="Trypsin"/>
    <property type="match status" value="1"/>
</dbReference>
<dbReference type="FunFam" id="2.40.10.10:FF:000068">
    <property type="entry name" value="transmembrane protease serine 2"/>
    <property type="match status" value="1"/>
</dbReference>
<evidence type="ECO:0000313" key="11">
    <source>
        <dbReference type="Proteomes" id="UP000791440"/>
    </source>
</evidence>
<reference evidence="10" key="1">
    <citation type="journal article" date="2016" name="Insect Biochem. Mol. Biol.">
        <title>Multifaceted biological insights from a draft genome sequence of the tobacco hornworm moth, Manduca sexta.</title>
        <authorList>
            <person name="Kanost M.R."/>
            <person name="Arrese E.L."/>
            <person name="Cao X."/>
            <person name="Chen Y.R."/>
            <person name="Chellapilla S."/>
            <person name="Goldsmith M.R."/>
            <person name="Grosse-Wilde E."/>
            <person name="Heckel D.G."/>
            <person name="Herndon N."/>
            <person name="Jiang H."/>
            <person name="Papanicolaou A."/>
            <person name="Qu J."/>
            <person name="Soulages J.L."/>
            <person name="Vogel H."/>
            <person name="Walters J."/>
            <person name="Waterhouse R.M."/>
            <person name="Ahn S.J."/>
            <person name="Almeida F.C."/>
            <person name="An C."/>
            <person name="Aqrawi P."/>
            <person name="Bretschneider A."/>
            <person name="Bryant W.B."/>
            <person name="Bucks S."/>
            <person name="Chao H."/>
            <person name="Chevignon G."/>
            <person name="Christen J.M."/>
            <person name="Clarke D.F."/>
            <person name="Dittmer N.T."/>
            <person name="Ferguson L.C.F."/>
            <person name="Garavelou S."/>
            <person name="Gordon K.H.J."/>
            <person name="Gunaratna R.T."/>
            <person name="Han Y."/>
            <person name="Hauser F."/>
            <person name="He Y."/>
            <person name="Heidel-Fischer H."/>
            <person name="Hirsh A."/>
            <person name="Hu Y."/>
            <person name="Jiang H."/>
            <person name="Kalra D."/>
            <person name="Klinner C."/>
            <person name="Konig C."/>
            <person name="Kovar C."/>
            <person name="Kroll A.R."/>
            <person name="Kuwar S.S."/>
            <person name="Lee S.L."/>
            <person name="Lehman R."/>
            <person name="Li K."/>
            <person name="Li Z."/>
            <person name="Liang H."/>
            <person name="Lovelace S."/>
            <person name="Lu Z."/>
            <person name="Mansfield J.H."/>
            <person name="McCulloch K.J."/>
            <person name="Mathew T."/>
            <person name="Morton B."/>
            <person name="Muzny D.M."/>
            <person name="Neunemann D."/>
            <person name="Ongeri F."/>
            <person name="Pauchet Y."/>
            <person name="Pu L.L."/>
            <person name="Pyrousis I."/>
            <person name="Rao X.J."/>
            <person name="Redding A."/>
            <person name="Roesel C."/>
            <person name="Sanchez-Gracia A."/>
            <person name="Schaack S."/>
            <person name="Shukla A."/>
            <person name="Tetreau G."/>
            <person name="Wang Y."/>
            <person name="Xiong G.H."/>
            <person name="Traut W."/>
            <person name="Walsh T.K."/>
            <person name="Worley K.C."/>
            <person name="Wu D."/>
            <person name="Wu W."/>
            <person name="Wu Y.Q."/>
            <person name="Zhang X."/>
            <person name="Zou Z."/>
            <person name="Zucker H."/>
            <person name="Briscoe A.D."/>
            <person name="Burmester T."/>
            <person name="Clem R.J."/>
            <person name="Feyereisen R."/>
            <person name="Grimmelikhuijzen C.J.P."/>
            <person name="Hamodrakas S.J."/>
            <person name="Hansson B.S."/>
            <person name="Huguet E."/>
            <person name="Jermiin L.S."/>
            <person name="Lan Q."/>
            <person name="Lehman H.K."/>
            <person name="Lorenzen M."/>
            <person name="Merzendorfer H."/>
            <person name="Michalopoulos I."/>
            <person name="Morton D.B."/>
            <person name="Muthukrishnan S."/>
            <person name="Oakeshott J.G."/>
            <person name="Palmer W."/>
            <person name="Park Y."/>
            <person name="Passarelli A.L."/>
            <person name="Rozas J."/>
            <person name="Schwartz L.M."/>
            <person name="Smith W."/>
            <person name="Southgate A."/>
            <person name="Vilcinskas A."/>
            <person name="Vogt R."/>
            <person name="Wang P."/>
            <person name="Werren J."/>
            <person name="Yu X.Q."/>
            <person name="Zhou J.J."/>
            <person name="Brown S.J."/>
            <person name="Scherer S.E."/>
            <person name="Richards S."/>
            <person name="Blissard G.W."/>
        </authorList>
    </citation>
    <scope>NUCLEOTIDE SEQUENCE</scope>
</reference>
<keyword evidence="8" id="KW-0732">Signal</keyword>
<evidence type="ECO:0000256" key="6">
    <source>
        <dbReference type="ARBA" id="ARBA00084094"/>
    </source>
</evidence>
<feature type="domain" description="Peptidase S1" evidence="9">
    <location>
        <begin position="53"/>
        <end position="288"/>
    </location>
</feature>
<dbReference type="PANTHER" id="PTHR24252:SF7">
    <property type="entry name" value="HYALIN"/>
    <property type="match status" value="1"/>
</dbReference>